<proteinExistence type="inferred from homology"/>
<evidence type="ECO:0000259" key="6">
    <source>
        <dbReference type="SMART" id="SM00642"/>
    </source>
</evidence>
<reference evidence="7" key="1">
    <citation type="journal article" date="2023" name="Mol. Phylogenet. Evol.">
        <title>Genome-scale phylogeny and comparative genomics of the fungal order Sordariales.</title>
        <authorList>
            <person name="Hensen N."/>
            <person name="Bonometti L."/>
            <person name="Westerberg I."/>
            <person name="Brannstrom I.O."/>
            <person name="Guillou S."/>
            <person name="Cros-Aarteil S."/>
            <person name="Calhoun S."/>
            <person name="Haridas S."/>
            <person name="Kuo A."/>
            <person name="Mondo S."/>
            <person name="Pangilinan J."/>
            <person name="Riley R."/>
            <person name="LaButti K."/>
            <person name="Andreopoulos B."/>
            <person name="Lipzen A."/>
            <person name="Chen C."/>
            <person name="Yan M."/>
            <person name="Daum C."/>
            <person name="Ng V."/>
            <person name="Clum A."/>
            <person name="Steindorff A."/>
            <person name="Ohm R.A."/>
            <person name="Martin F."/>
            <person name="Silar P."/>
            <person name="Natvig D.O."/>
            <person name="Lalanne C."/>
            <person name="Gautier V."/>
            <person name="Ament-Velasquez S.L."/>
            <person name="Kruys A."/>
            <person name="Hutchinson M.I."/>
            <person name="Powell A.J."/>
            <person name="Barry K."/>
            <person name="Miller A.N."/>
            <person name="Grigoriev I.V."/>
            <person name="Debuchy R."/>
            <person name="Gladieux P."/>
            <person name="Hiltunen Thoren M."/>
            <person name="Johannesson H."/>
        </authorList>
    </citation>
    <scope>NUCLEOTIDE SEQUENCE</scope>
    <source>
        <strain evidence="7">PSN243</strain>
    </source>
</reference>
<feature type="compositionally biased region" description="Low complexity" evidence="5">
    <location>
        <begin position="13"/>
        <end position="22"/>
    </location>
</feature>
<feature type="domain" description="Glycosyl hydrolase family 13 catalytic" evidence="6">
    <location>
        <begin position="45"/>
        <end position="492"/>
    </location>
</feature>
<evidence type="ECO:0000256" key="3">
    <source>
        <dbReference type="ARBA" id="ARBA00023295"/>
    </source>
</evidence>
<dbReference type="PANTHER" id="PTHR10357:SF232">
    <property type="entry name" value="GLYCOSYL HYDROLASE FAMILY 13 CATALYTIC DOMAIN-CONTAINING PROTEIN"/>
    <property type="match status" value="1"/>
</dbReference>
<feature type="region of interest" description="Disordered" evidence="5">
    <location>
        <begin position="1"/>
        <end position="24"/>
    </location>
</feature>
<dbReference type="GO" id="GO:0004575">
    <property type="term" value="F:sucrose alpha-glucosidase activity"/>
    <property type="evidence" value="ECO:0007669"/>
    <property type="project" value="TreeGrafter"/>
</dbReference>
<dbReference type="CDD" id="cd11333">
    <property type="entry name" value="AmyAc_SI_OligoGlu_DGase"/>
    <property type="match status" value="1"/>
</dbReference>
<dbReference type="GO" id="GO:0000025">
    <property type="term" value="P:maltose catabolic process"/>
    <property type="evidence" value="ECO:0007669"/>
    <property type="project" value="TreeGrafter"/>
</dbReference>
<feature type="region of interest" description="Disordered" evidence="5">
    <location>
        <begin position="252"/>
        <end position="276"/>
    </location>
</feature>
<dbReference type="InterPro" id="IPR013780">
    <property type="entry name" value="Glyco_hydro_b"/>
</dbReference>
<dbReference type="SMART" id="SM00642">
    <property type="entry name" value="Aamy"/>
    <property type="match status" value="1"/>
</dbReference>
<dbReference type="AlphaFoldDB" id="A0AAV9FXR3"/>
<dbReference type="Pfam" id="PF00128">
    <property type="entry name" value="Alpha-amylase"/>
    <property type="match status" value="1"/>
</dbReference>
<dbReference type="SUPFAM" id="SSF51445">
    <property type="entry name" value="(Trans)glycosidases"/>
    <property type="match status" value="1"/>
</dbReference>
<evidence type="ECO:0000313" key="7">
    <source>
        <dbReference type="EMBL" id="KAK4442113.1"/>
    </source>
</evidence>
<feature type="compositionally biased region" description="Basic and acidic residues" evidence="5">
    <location>
        <begin position="252"/>
        <end position="262"/>
    </location>
</feature>
<dbReference type="Gene3D" id="3.90.400.10">
    <property type="entry name" value="Oligo-1,6-glucosidase, Domain 2"/>
    <property type="match status" value="1"/>
</dbReference>
<dbReference type="Gene3D" id="3.20.20.80">
    <property type="entry name" value="Glycosidases"/>
    <property type="match status" value="1"/>
</dbReference>
<reference evidence="7" key="2">
    <citation type="submission" date="2023-05" db="EMBL/GenBank/DDBJ databases">
        <authorList>
            <consortium name="Lawrence Berkeley National Laboratory"/>
            <person name="Steindorff A."/>
            <person name="Hensen N."/>
            <person name="Bonometti L."/>
            <person name="Westerberg I."/>
            <person name="Brannstrom I.O."/>
            <person name="Guillou S."/>
            <person name="Cros-Aarteil S."/>
            <person name="Calhoun S."/>
            <person name="Haridas S."/>
            <person name="Kuo A."/>
            <person name="Mondo S."/>
            <person name="Pangilinan J."/>
            <person name="Riley R."/>
            <person name="Labutti K."/>
            <person name="Andreopoulos B."/>
            <person name="Lipzen A."/>
            <person name="Chen C."/>
            <person name="Yanf M."/>
            <person name="Daum C."/>
            <person name="Ng V."/>
            <person name="Clum A."/>
            <person name="Ohm R."/>
            <person name="Martin F."/>
            <person name="Silar P."/>
            <person name="Natvig D."/>
            <person name="Lalanne C."/>
            <person name="Gautier V."/>
            <person name="Ament-Velasquez S.L."/>
            <person name="Kruys A."/>
            <person name="Hutchinson M.I."/>
            <person name="Powell A.J."/>
            <person name="Barry K."/>
            <person name="Miller A.N."/>
            <person name="Grigoriev I.V."/>
            <person name="Debuchy R."/>
            <person name="Gladieux P."/>
            <person name="Thoren M.H."/>
            <person name="Johannesson H."/>
        </authorList>
    </citation>
    <scope>NUCLEOTIDE SEQUENCE</scope>
    <source>
        <strain evidence="7">PSN243</strain>
    </source>
</reference>
<keyword evidence="4" id="KW-0462">Maltose metabolism</keyword>
<dbReference type="EMBL" id="MU866032">
    <property type="protein sequence ID" value="KAK4442113.1"/>
    <property type="molecule type" value="Genomic_DNA"/>
</dbReference>
<name>A0AAV9FXR3_9PEZI</name>
<dbReference type="InterPro" id="IPR006047">
    <property type="entry name" value="GH13_cat_dom"/>
</dbReference>
<dbReference type="Pfam" id="PF16657">
    <property type="entry name" value="Malt_amylase_C"/>
    <property type="match status" value="1"/>
</dbReference>
<evidence type="ECO:0000256" key="5">
    <source>
        <dbReference type="SAM" id="MobiDB-lite"/>
    </source>
</evidence>
<evidence type="ECO:0000256" key="2">
    <source>
        <dbReference type="ARBA" id="ARBA00022801"/>
    </source>
</evidence>
<dbReference type="FunFam" id="3.20.20.80:FF:000064">
    <property type="entry name" value="Oligo-1,6-glucosidase"/>
    <property type="match status" value="1"/>
</dbReference>
<comment type="caution">
    <text evidence="7">The sequence shown here is derived from an EMBL/GenBank/DDBJ whole genome shotgun (WGS) entry which is preliminary data.</text>
</comment>
<dbReference type="SUPFAM" id="SSF51011">
    <property type="entry name" value="Glycosyl hydrolase domain"/>
    <property type="match status" value="1"/>
</dbReference>
<gene>
    <name evidence="7" type="ORF">QBC34DRAFT_499898</name>
</gene>
<dbReference type="GO" id="GO:0004556">
    <property type="term" value="F:alpha-amylase activity"/>
    <property type="evidence" value="ECO:0007669"/>
    <property type="project" value="TreeGrafter"/>
</dbReference>
<keyword evidence="3" id="KW-0326">Glycosidase</keyword>
<dbReference type="GO" id="GO:0005987">
    <property type="term" value="P:sucrose catabolic process"/>
    <property type="evidence" value="ECO:0007669"/>
    <property type="project" value="TreeGrafter"/>
</dbReference>
<dbReference type="Gene3D" id="2.60.40.1180">
    <property type="entry name" value="Golgi alpha-mannosidase II"/>
    <property type="match status" value="1"/>
</dbReference>
<dbReference type="InterPro" id="IPR032091">
    <property type="entry name" value="Malt_amylase-like_C"/>
</dbReference>
<dbReference type="PANTHER" id="PTHR10357">
    <property type="entry name" value="ALPHA-AMYLASE FAMILY MEMBER"/>
    <property type="match status" value="1"/>
</dbReference>
<dbReference type="Proteomes" id="UP001321760">
    <property type="component" value="Unassembled WGS sequence"/>
</dbReference>
<evidence type="ECO:0000256" key="4">
    <source>
        <dbReference type="ARBA" id="ARBA00026248"/>
    </source>
</evidence>
<keyword evidence="2" id="KW-0378">Hydrolase</keyword>
<dbReference type="InterPro" id="IPR045857">
    <property type="entry name" value="O16G_dom_2"/>
</dbReference>
<evidence type="ECO:0000256" key="1">
    <source>
        <dbReference type="ARBA" id="ARBA00008061"/>
    </source>
</evidence>
<comment type="similarity">
    <text evidence="1">Belongs to the glycosyl hydrolase 13 family.</text>
</comment>
<dbReference type="InterPro" id="IPR017853">
    <property type="entry name" value="GH"/>
</dbReference>
<dbReference type="GO" id="GO:0033934">
    <property type="term" value="F:glucan 1,4-alpha-maltotriohydrolase activity"/>
    <property type="evidence" value="ECO:0007669"/>
    <property type="project" value="TreeGrafter"/>
</dbReference>
<protein>
    <submittedName>
        <fullName evidence="7">Alpha-amylase</fullName>
    </submittedName>
</protein>
<evidence type="ECO:0000313" key="8">
    <source>
        <dbReference type="Proteomes" id="UP001321760"/>
    </source>
</evidence>
<dbReference type="GO" id="GO:0004574">
    <property type="term" value="F:oligo-1,6-glucosidase activity"/>
    <property type="evidence" value="ECO:0007669"/>
    <property type="project" value="TreeGrafter"/>
</dbReference>
<keyword evidence="8" id="KW-1185">Reference proteome</keyword>
<sequence length="684" mass="78089">MANNSNMGERRAPTAAAPRGGPFRVRSANLTPQRWTWWQDAVVYQIFVASFKDTNGDGYGDLGGVIEKLDYLVDLGVNIIWLSPIFESPMYDLGYDIADYYSINPVFGNMQDFDNLLEQAHQNGVRVILDIALNHTSVNHAWFRNSVMAVAGQRGPGDEYFKDFYIWGDPIVDEGGNTRPPSNWASVFDGCMWEWVPEIRKYYLHVFGKAQPDLNWENSDVRKELWKVLRFWLDKGVDGFRLDAINCMSKTHNEDLNDERPGRPTPSGWPDAPISEPGRLEQKADDMFANGPCVHEYLEEMYQQVFSRYDALSLGEMSCGITPEIGPDFIQRKPNQQQLDLILHFEHVELDCVDGDKWVLRDWKLPELKAAVDKWQTCMAEAGGWDTVWIENHDQPRGTSRFCKEAKRSRQDVAKLLAMWLFTLQGTVIIFQGQELGMTNPDEFSEEMIQDIETRLYWNQSHANLCEHGESGARALQMAKEAITSKGRDAARIPIPWNSDQKTSGGFTNHTKAKPWLPVHPHFAVLCAQAQRQDPASVWSFHRDMMRLRRQHPGLLSFPAHIVTKPGLRSMGGGKAVLIAASVRQIYGAYHLLDEHHPYVFAYSRIHGKESYLIVLNFGREAVEWDAPQMQGEGWAPLKFTSDHQFSGQDLTTVRLGPYEGVFHNVKTLQTLNKYSLYKLHSFD</sequence>
<organism evidence="7 8">
    <name type="scientific">Podospora aff. communis PSN243</name>
    <dbReference type="NCBI Taxonomy" id="3040156"/>
    <lineage>
        <taxon>Eukaryota</taxon>
        <taxon>Fungi</taxon>
        <taxon>Dikarya</taxon>
        <taxon>Ascomycota</taxon>
        <taxon>Pezizomycotina</taxon>
        <taxon>Sordariomycetes</taxon>
        <taxon>Sordariomycetidae</taxon>
        <taxon>Sordariales</taxon>
        <taxon>Podosporaceae</taxon>
        <taxon>Podospora</taxon>
    </lineage>
</organism>
<accession>A0AAV9FXR3</accession>